<dbReference type="Proteomes" id="UP000656813">
    <property type="component" value="Unassembled WGS sequence"/>
</dbReference>
<accession>A0A8J2ZZM2</accession>
<feature type="binding site" evidence="8">
    <location>
        <position position="217"/>
    </location>
    <ligand>
        <name>Zn(2+)</name>
        <dbReference type="ChEBI" id="CHEBI:29105"/>
    </ligand>
</feature>
<dbReference type="InterPro" id="IPR011059">
    <property type="entry name" value="Metal-dep_hydrolase_composite"/>
</dbReference>
<reference evidence="10" key="2">
    <citation type="submission" date="2020-09" db="EMBL/GenBank/DDBJ databases">
        <authorList>
            <person name="Sun Q."/>
            <person name="Zhou Y."/>
        </authorList>
    </citation>
    <scope>NUCLEOTIDE SEQUENCE</scope>
    <source>
        <strain evidence="10">CGMCC 1.12777</strain>
    </source>
</reference>
<feature type="binding site" evidence="8">
    <location>
        <position position="128"/>
    </location>
    <ligand>
        <name>Zn(2+)</name>
        <dbReference type="ChEBI" id="CHEBI:29105"/>
    </ligand>
</feature>
<dbReference type="AlphaFoldDB" id="A0A8J2ZZM2"/>
<feature type="active site" description="Proton donor/acceptor" evidence="6">
    <location>
        <position position="274"/>
    </location>
</feature>
<evidence type="ECO:0000256" key="8">
    <source>
        <dbReference type="PIRSR" id="PIRSR038994-3"/>
    </source>
</evidence>
<keyword evidence="11" id="KW-1185">Reference proteome</keyword>
<keyword evidence="3 5" id="KW-0378">Hydrolase</keyword>
<dbReference type="InterPro" id="IPR003764">
    <property type="entry name" value="GlcNAc_6-P_deAcase"/>
</dbReference>
<protein>
    <submittedName>
        <fullName evidence="10">N-acetylglucosamine-6-phosphate deacetylase</fullName>
    </submittedName>
</protein>
<dbReference type="RefSeq" id="WP_188498577.1">
    <property type="nucleotide sequence ID" value="NZ_BMFV01000032.1"/>
</dbReference>
<feature type="binding site" evidence="7">
    <location>
        <begin position="220"/>
        <end position="221"/>
    </location>
    <ligand>
        <name>substrate</name>
    </ligand>
</feature>
<dbReference type="PANTHER" id="PTHR11113:SF14">
    <property type="entry name" value="N-ACETYLGLUCOSAMINE-6-PHOSPHATE DEACETYLASE"/>
    <property type="match status" value="1"/>
</dbReference>
<evidence type="ECO:0000259" key="9">
    <source>
        <dbReference type="Pfam" id="PF01979"/>
    </source>
</evidence>
<dbReference type="InterPro" id="IPR006680">
    <property type="entry name" value="Amidohydro-rel"/>
</dbReference>
<dbReference type="GO" id="GO:0046872">
    <property type="term" value="F:metal ion binding"/>
    <property type="evidence" value="ECO:0007669"/>
    <property type="project" value="UniProtKB-KW"/>
</dbReference>
<dbReference type="InterPro" id="IPR032466">
    <property type="entry name" value="Metal_Hydrolase"/>
</dbReference>
<keyword evidence="2 8" id="KW-0479">Metal-binding</keyword>
<dbReference type="PANTHER" id="PTHR11113">
    <property type="entry name" value="N-ACETYLGLUCOSAMINE-6-PHOSPHATE DEACETYLASE"/>
    <property type="match status" value="1"/>
</dbReference>
<reference evidence="10" key="1">
    <citation type="journal article" date="2014" name="Int. J. Syst. Evol. Microbiol.">
        <title>Complete genome sequence of Corynebacterium casei LMG S-19264T (=DSM 44701T), isolated from a smear-ripened cheese.</title>
        <authorList>
            <consortium name="US DOE Joint Genome Institute (JGI-PGF)"/>
            <person name="Walter F."/>
            <person name="Albersmeier A."/>
            <person name="Kalinowski J."/>
            <person name="Ruckert C."/>
        </authorList>
    </citation>
    <scope>NUCLEOTIDE SEQUENCE</scope>
    <source>
        <strain evidence="10">CGMCC 1.12777</strain>
    </source>
</reference>
<feature type="domain" description="Amidohydrolase-related" evidence="9">
    <location>
        <begin position="49"/>
        <end position="387"/>
    </location>
</feature>
<gene>
    <name evidence="10" type="primary">nagA-2</name>
    <name evidence="10" type="ORF">GCM10007096_33920</name>
</gene>
<dbReference type="PIRSF" id="PIRSF038994">
    <property type="entry name" value="NagA"/>
    <property type="match status" value="1"/>
</dbReference>
<evidence type="ECO:0000256" key="4">
    <source>
        <dbReference type="ARBA" id="ARBA00023277"/>
    </source>
</evidence>
<evidence type="ECO:0000256" key="7">
    <source>
        <dbReference type="PIRSR" id="PIRSR038994-2"/>
    </source>
</evidence>
<evidence type="ECO:0000256" key="5">
    <source>
        <dbReference type="PIRNR" id="PIRNR038994"/>
    </source>
</evidence>
<feature type="binding site" evidence="7">
    <location>
        <begin position="311"/>
        <end position="313"/>
    </location>
    <ligand>
        <name>substrate</name>
    </ligand>
</feature>
<dbReference type="SUPFAM" id="SSF51338">
    <property type="entry name" value="Composite domain of metallo-dependent hydrolases"/>
    <property type="match status" value="1"/>
</dbReference>
<name>A0A8J2ZZM2_9BACL</name>
<dbReference type="SUPFAM" id="SSF51556">
    <property type="entry name" value="Metallo-dependent hydrolases"/>
    <property type="match status" value="1"/>
</dbReference>
<dbReference type="Gene3D" id="3.20.20.140">
    <property type="entry name" value="Metal-dependent hydrolases"/>
    <property type="match status" value="1"/>
</dbReference>
<evidence type="ECO:0000313" key="10">
    <source>
        <dbReference type="EMBL" id="GGH86370.1"/>
    </source>
</evidence>
<dbReference type="GO" id="GO:0008448">
    <property type="term" value="F:N-acetylglucosamine-6-phosphate deacetylase activity"/>
    <property type="evidence" value="ECO:0007669"/>
    <property type="project" value="InterPro"/>
</dbReference>
<dbReference type="GO" id="GO:0006046">
    <property type="term" value="P:N-acetylglucosamine catabolic process"/>
    <property type="evidence" value="ECO:0007669"/>
    <property type="project" value="TreeGrafter"/>
</dbReference>
<evidence type="ECO:0000256" key="6">
    <source>
        <dbReference type="PIRSR" id="PIRSR038994-1"/>
    </source>
</evidence>
<evidence type="ECO:0000256" key="2">
    <source>
        <dbReference type="ARBA" id="ARBA00022723"/>
    </source>
</evidence>
<feature type="binding site" evidence="8">
    <location>
        <position position="196"/>
    </location>
    <ligand>
        <name>Zn(2+)</name>
        <dbReference type="ChEBI" id="CHEBI:29105"/>
    </ligand>
</feature>
<organism evidence="10 11">
    <name type="scientific">Pullulanibacillus pueri</name>
    <dbReference type="NCBI Taxonomy" id="1437324"/>
    <lineage>
        <taxon>Bacteria</taxon>
        <taxon>Bacillati</taxon>
        <taxon>Bacillota</taxon>
        <taxon>Bacilli</taxon>
        <taxon>Bacillales</taxon>
        <taxon>Sporolactobacillaceae</taxon>
        <taxon>Pullulanibacillus</taxon>
    </lineage>
</organism>
<evidence type="ECO:0000256" key="3">
    <source>
        <dbReference type="ARBA" id="ARBA00022801"/>
    </source>
</evidence>
<keyword evidence="4 5" id="KW-0119">Carbohydrate metabolism</keyword>
<comment type="cofactor">
    <cofactor evidence="8">
        <name>a divalent metal cation</name>
        <dbReference type="ChEBI" id="CHEBI:60240"/>
    </cofactor>
    <text evidence="8">Binds 1 divalent metal cation per subunit.</text>
</comment>
<feature type="binding site" evidence="7">
    <location>
        <position position="141"/>
    </location>
    <ligand>
        <name>substrate</name>
    </ligand>
</feature>
<sequence>MESVQQEVVTFQGRDFRTGQPTQISVKDGVIVKISSNIEGAFDENLWIGPGLVDLQVNGYQGHDLNTSPLKVESVRHVTKSLWQEGVTSYMPTVITNSDERIEQALKVIAHFIETDEWGRNIAGIHLEGPFISPEDGPRGAHPLAFVKPPDWELFEKWQHVAKGHIRMITLSPEWPSAPNFIKRCVAKGVKVAIGHTAANTEQIKQAVEAGASFSTHLGNGAHAVLPRHPHYIWDQLAADELWAGIIGDGFHLPVSLLKVIYKVKQSKTILVSDAVDLAGLSPGNYVTHVGGHVVLTPEGRLHLADQPQLLAGSVKSIREGMETFLKGNICEFQKVWEMASINPSTMLELPTAKGLTAGAPADLVMFKMDQTGRLNVIQTIKRGKIVYNLM</sequence>
<proteinExistence type="inferred from homology"/>
<comment type="similarity">
    <text evidence="1 5">Belongs to the metallo-dependent hydrolases superfamily. NagA family.</text>
</comment>
<dbReference type="Pfam" id="PF01979">
    <property type="entry name" value="Amidohydro_1"/>
    <property type="match status" value="1"/>
</dbReference>
<dbReference type="EMBL" id="BMFV01000032">
    <property type="protein sequence ID" value="GGH86370.1"/>
    <property type="molecule type" value="Genomic_DNA"/>
</dbReference>
<evidence type="ECO:0000313" key="11">
    <source>
        <dbReference type="Proteomes" id="UP000656813"/>
    </source>
</evidence>
<comment type="caution">
    <text evidence="10">The sequence shown here is derived from an EMBL/GenBank/DDBJ whole genome shotgun (WGS) entry which is preliminary data.</text>
</comment>
<evidence type="ECO:0000256" key="1">
    <source>
        <dbReference type="ARBA" id="ARBA00010716"/>
    </source>
</evidence>
<feature type="binding site" evidence="7">
    <location>
        <position position="228"/>
    </location>
    <ligand>
        <name>substrate</name>
    </ligand>
</feature>
<feature type="binding site" evidence="7">
    <location>
        <position position="252"/>
    </location>
    <ligand>
        <name>substrate</name>
    </ligand>
</feature>